<dbReference type="AlphaFoldDB" id="A0A9P0DZX8"/>
<keyword evidence="8" id="KW-1185">Reference proteome</keyword>
<evidence type="ECO:0000256" key="1">
    <source>
        <dbReference type="ARBA" id="ARBA00004167"/>
    </source>
</evidence>
<keyword evidence="5" id="KW-0472">Membrane</keyword>
<evidence type="ECO:0000256" key="4">
    <source>
        <dbReference type="ARBA" id="ARBA00022989"/>
    </source>
</evidence>
<dbReference type="OrthoDB" id="10059618at2759"/>
<accession>A0A9P0DZX8</accession>
<comment type="subcellular location">
    <subcellularLocation>
        <location evidence="1">Membrane</location>
        <topology evidence="1">Single-pass membrane protein</topology>
    </subcellularLocation>
</comment>
<protein>
    <recommendedName>
        <fullName evidence="6">C2 domain-containing protein</fullName>
    </recommendedName>
</protein>
<dbReference type="Pfam" id="PF00168">
    <property type="entry name" value="C2"/>
    <property type="match status" value="3"/>
</dbReference>
<evidence type="ECO:0000256" key="2">
    <source>
        <dbReference type="ARBA" id="ARBA00022692"/>
    </source>
</evidence>
<evidence type="ECO:0000313" key="7">
    <source>
        <dbReference type="EMBL" id="CAH1391194.1"/>
    </source>
</evidence>
<proteinExistence type="predicted"/>
<evidence type="ECO:0000313" key="8">
    <source>
        <dbReference type="Proteomes" id="UP001152798"/>
    </source>
</evidence>
<dbReference type="SUPFAM" id="SSF49562">
    <property type="entry name" value="C2 domain (Calcium/lipid-binding domain, CaLB)"/>
    <property type="match status" value="3"/>
</dbReference>
<dbReference type="PANTHER" id="PTHR12546">
    <property type="entry name" value="FER-1-LIKE"/>
    <property type="match status" value="1"/>
</dbReference>
<organism evidence="7 8">
    <name type="scientific">Nezara viridula</name>
    <name type="common">Southern green stink bug</name>
    <name type="synonym">Cimex viridulus</name>
    <dbReference type="NCBI Taxonomy" id="85310"/>
    <lineage>
        <taxon>Eukaryota</taxon>
        <taxon>Metazoa</taxon>
        <taxon>Ecdysozoa</taxon>
        <taxon>Arthropoda</taxon>
        <taxon>Hexapoda</taxon>
        <taxon>Insecta</taxon>
        <taxon>Pterygota</taxon>
        <taxon>Neoptera</taxon>
        <taxon>Paraneoptera</taxon>
        <taxon>Hemiptera</taxon>
        <taxon>Heteroptera</taxon>
        <taxon>Panheteroptera</taxon>
        <taxon>Pentatomomorpha</taxon>
        <taxon>Pentatomoidea</taxon>
        <taxon>Pentatomidae</taxon>
        <taxon>Pentatominae</taxon>
        <taxon>Nezara</taxon>
    </lineage>
</organism>
<dbReference type="GO" id="GO:0016020">
    <property type="term" value="C:membrane"/>
    <property type="evidence" value="ECO:0007669"/>
    <property type="project" value="UniProtKB-SubCell"/>
</dbReference>
<evidence type="ECO:0000256" key="3">
    <source>
        <dbReference type="ARBA" id="ARBA00022737"/>
    </source>
</evidence>
<dbReference type="InterPro" id="IPR037721">
    <property type="entry name" value="Ferlin"/>
</dbReference>
<sequence length="814" mass="92074">MERQRARYVVRIYRADGLPKMNSSLVANVKKAFTGEARDLVDPYVQVSFAGLTGKTSVRKNSYAPVWNEQIVFHEMFPPLCQRIKIQLRDNDPVNTVIATHFVDLKSVSNDGERGLNTGLGEGVSYRARLLMAIRTEISDSIEIAPSQATIEQISPINEEDGLLEVASLEALEMEPEVKLRSVLEELCTSCHRYSTITNGAGPLGFTKLDKNRLKHCLSTIEHIGGMARNLKALVTRHSFKERYKTAQTYLQKLKLLLEDVIDETLSPTWDELLVFDEILVYGTREEIKSDPPTIIVEIFDRDQVGKAEFIGRAVGRAHVKLENEPYEKPEFPPSLEWFEIYRGQEKAGELLATFEMLELTKSGLPELPLPKPCNDDSQEDIGPVLPVPRGIRPTLANYRLLSWLHKCLLAFIYSHWATGVVTKRLNLLAKIQEAGGRTANISQQIPNGTIHRKENEPLLPKDTTVLINYGGIQEMAKKEEKVETSKRRKRASSGFSWEEDAESKDWWTKYFASVEAMIQAKLIKWDFQEGNDARKDAQLMSAQLEGKVSSKLAAKISPKAPSSPRENNSSKLKIYSSELETQPEFEGFNEWLNSFELYRGKKTGDEIEDESRIVGIFKGAIKIYRWPLSKDTVDKTVLGFDPALGFFQGIPSNEPIHVLVRVYIVKATDLHPMDLNGKADPYVVLQLGSEEEMALGVLHNWHEVPRVGCHLVPEHVETRPLYNPDKPGIEQGKLEMWVDMFPMDMPLPGPPLDISPRKPKPYELRVIIWNTDEVVLEDDAFFTGEKMSDIYVKGAEDSDFTERIAVQLGRNGI</sequence>
<dbReference type="CDD" id="cd04018">
    <property type="entry name" value="C2C_Ferlin"/>
    <property type="match status" value="1"/>
</dbReference>
<dbReference type="InterPro" id="IPR037723">
    <property type="entry name" value="C2D_Ferlin"/>
</dbReference>
<dbReference type="SMART" id="SM00239">
    <property type="entry name" value="C2"/>
    <property type="match status" value="1"/>
</dbReference>
<dbReference type="FunFam" id="2.60.40.150:FF:000034">
    <property type="entry name" value="otoferlin isoform X2"/>
    <property type="match status" value="1"/>
</dbReference>
<gene>
    <name evidence="7" type="ORF">NEZAVI_LOCUS2257</name>
</gene>
<dbReference type="Gene3D" id="2.60.40.150">
    <property type="entry name" value="C2 domain"/>
    <property type="match status" value="3"/>
</dbReference>
<keyword evidence="3" id="KW-0677">Repeat</keyword>
<feature type="domain" description="C2" evidence="6">
    <location>
        <begin position="1"/>
        <end position="118"/>
    </location>
</feature>
<dbReference type="InterPro" id="IPR000008">
    <property type="entry name" value="C2_dom"/>
</dbReference>
<dbReference type="EMBL" id="OV725077">
    <property type="protein sequence ID" value="CAH1391194.1"/>
    <property type="molecule type" value="Genomic_DNA"/>
</dbReference>
<evidence type="ECO:0000259" key="6">
    <source>
        <dbReference type="PROSITE" id="PS50004"/>
    </source>
</evidence>
<reference evidence="7" key="1">
    <citation type="submission" date="2022-01" db="EMBL/GenBank/DDBJ databases">
        <authorList>
            <person name="King R."/>
        </authorList>
    </citation>
    <scope>NUCLEOTIDE SEQUENCE</scope>
</reference>
<keyword evidence="4" id="KW-1133">Transmembrane helix</keyword>
<keyword evidence="2" id="KW-0812">Transmembrane</keyword>
<dbReference type="PANTHER" id="PTHR12546:SF60">
    <property type="entry name" value="MISFIRE, ISOFORM F"/>
    <property type="match status" value="1"/>
</dbReference>
<dbReference type="InterPro" id="IPR037722">
    <property type="entry name" value="C2C_Ferlin"/>
</dbReference>
<name>A0A9P0DZX8_NEZVI</name>
<dbReference type="CDD" id="cd04017">
    <property type="entry name" value="C2D_Ferlin"/>
    <property type="match status" value="1"/>
</dbReference>
<dbReference type="PROSITE" id="PS50004">
    <property type="entry name" value="C2"/>
    <property type="match status" value="1"/>
</dbReference>
<dbReference type="GO" id="GO:0007009">
    <property type="term" value="P:plasma membrane organization"/>
    <property type="evidence" value="ECO:0007669"/>
    <property type="project" value="TreeGrafter"/>
</dbReference>
<dbReference type="Proteomes" id="UP001152798">
    <property type="component" value="Chromosome 1"/>
</dbReference>
<evidence type="ECO:0000256" key="5">
    <source>
        <dbReference type="ARBA" id="ARBA00023136"/>
    </source>
</evidence>
<dbReference type="InterPro" id="IPR035892">
    <property type="entry name" value="C2_domain_sf"/>
</dbReference>